<dbReference type="OrthoDB" id="9761532at2"/>
<dbReference type="RefSeq" id="WP_025291772.1">
    <property type="nucleotide sequence ID" value="NZ_CP006644.1"/>
</dbReference>
<evidence type="ECO:0000256" key="1">
    <source>
        <dbReference type="ARBA" id="ARBA00022670"/>
    </source>
</evidence>
<dbReference type="eggNOG" id="COG0624">
    <property type="taxonomic scope" value="Bacteria"/>
</dbReference>
<dbReference type="KEGG" id="ssan:NX02_08965"/>
<organism evidence="5 6">
    <name type="scientific">Sphingomonas sanxanigenens DSM 19645 = NX02</name>
    <dbReference type="NCBI Taxonomy" id="1123269"/>
    <lineage>
        <taxon>Bacteria</taxon>
        <taxon>Pseudomonadati</taxon>
        <taxon>Pseudomonadota</taxon>
        <taxon>Alphaproteobacteria</taxon>
        <taxon>Sphingomonadales</taxon>
        <taxon>Sphingomonadaceae</taxon>
        <taxon>Sphingomonas</taxon>
    </lineage>
</organism>
<dbReference type="GO" id="GO:0006508">
    <property type="term" value="P:proteolysis"/>
    <property type="evidence" value="ECO:0007669"/>
    <property type="project" value="UniProtKB-KW"/>
</dbReference>
<evidence type="ECO:0000313" key="6">
    <source>
        <dbReference type="Proteomes" id="UP000018851"/>
    </source>
</evidence>
<dbReference type="Proteomes" id="UP000018851">
    <property type="component" value="Chromosome"/>
</dbReference>
<dbReference type="SUPFAM" id="SSF53187">
    <property type="entry name" value="Zn-dependent exopeptidases"/>
    <property type="match status" value="1"/>
</dbReference>
<dbReference type="STRING" id="1123269.NX02_08965"/>
<dbReference type="InterPro" id="IPR002933">
    <property type="entry name" value="Peptidase_M20"/>
</dbReference>
<dbReference type="PATRIC" id="fig|1123269.5.peg.1759"/>
<evidence type="ECO:0000313" key="5">
    <source>
        <dbReference type="EMBL" id="AHE53516.1"/>
    </source>
</evidence>
<keyword evidence="2" id="KW-0479">Metal-binding</keyword>
<sequence>MDESSSPHASRRDLLRGAAAGAMMLAPAAAHAARDGDLAKVQAAIRNDHEANLKRLRDWIALPTIAAESRNIEEGCTHMMQLAREAGFQQVERVPSKGIPGVFATMDNGAKTTLGLYFMYDVKQFDPAEWSSPPLESRIVDRPGMGQVLIGRGAVNQKGPESLVLAALQGFRKAGAKPPVNLVLVAEGEEEIGSPNFAEIVRSPRVLAALKKCSGIIIPASWQSPVDGGVSVNLGAKGVIELELVVTGEAWGRGPAKDLHSSNKAIVDSPAWRLVQALQTLVSADGNTPAIDGWFDKVRPLTPREKALIADSAAKRDQAHEMKQMGVRHLVDDLPWQQALERLAAMPTVNIEGLVSGYTGPGGKTILPARAVAKLDMRLVPDQTYEDCVAKIKAHLVKRGFGDIAVNVSGGYDPTETPEDSKLIKAELAAYERAGIKTSIYPRLAGSWPGYVFTSAPVSLPAGQFGFGHGSGAHAPDEYLVIESSNPKVMGMDDASAAFADFLYQVAVIG</sequence>
<evidence type="ECO:0000256" key="2">
    <source>
        <dbReference type="ARBA" id="ARBA00022723"/>
    </source>
</evidence>
<keyword evidence="6" id="KW-1185">Reference proteome</keyword>
<accession>W0A8X5</accession>
<dbReference type="InterPro" id="IPR006311">
    <property type="entry name" value="TAT_signal"/>
</dbReference>
<dbReference type="InterPro" id="IPR051458">
    <property type="entry name" value="Cyt/Met_Dipeptidase"/>
</dbReference>
<dbReference type="InterPro" id="IPR011650">
    <property type="entry name" value="Peptidase_M20_dimer"/>
</dbReference>
<proteinExistence type="predicted"/>
<gene>
    <name evidence="5" type="ORF">NX02_08965</name>
</gene>
<evidence type="ECO:0000256" key="3">
    <source>
        <dbReference type="ARBA" id="ARBA00022801"/>
    </source>
</evidence>
<dbReference type="Pfam" id="PF07687">
    <property type="entry name" value="M20_dimer"/>
    <property type="match status" value="1"/>
</dbReference>
<dbReference type="GO" id="GO:0046872">
    <property type="term" value="F:metal ion binding"/>
    <property type="evidence" value="ECO:0007669"/>
    <property type="project" value="UniProtKB-KW"/>
</dbReference>
<dbReference type="PANTHER" id="PTHR43270">
    <property type="entry name" value="BETA-ALA-HIS DIPEPTIDASE"/>
    <property type="match status" value="1"/>
</dbReference>
<dbReference type="AlphaFoldDB" id="W0A8X5"/>
<keyword evidence="1" id="KW-0645">Protease</keyword>
<name>W0A8X5_9SPHN</name>
<dbReference type="PROSITE" id="PS51318">
    <property type="entry name" value="TAT"/>
    <property type="match status" value="1"/>
</dbReference>
<dbReference type="Gene3D" id="3.30.70.360">
    <property type="match status" value="1"/>
</dbReference>
<dbReference type="GO" id="GO:0008233">
    <property type="term" value="F:peptidase activity"/>
    <property type="evidence" value="ECO:0007669"/>
    <property type="project" value="UniProtKB-KW"/>
</dbReference>
<reference evidence="5" key="1">
    <citation type="submission" date="2013-07" db="EMBL/GenBank/DDBJ databases">
        <title>Completed genome of Sphingomonas sanxanigenens NX02.</title>
        <authorList>
            <person name="Ma T."/>
            <person name="Huang H."/>
            <person name="Wu M."/>
            <person name="Li X."/>
            <person name="Li G."/>
        </authorList>
    </citation>
    <scope>NUCLEOTIDE SEQUENCE [LARGE SCALE GENOMIC DNA]</scope>
    <source>
        <strain evidence="5">NX02</strain>
    </source>
</reference>
<protein>
    <submittedName>
        <fullName evidence="5">Twin-arginine translocation pathway signal protein</fullName>
    </submittedName>
</protein>
<dbReference type="PANTHER" id="PTHR43270:SF4">
    <property type="entry name" value="CARNOSINE DIPEPTIDASE 2, ISOFORM A"/>
    <property type="match status" value="1"/>
</dbReference>
<dbReference type="Gene3D" id="3.40.630.10">
    <property type="entry name" value="Zn peptidases"/>
    <property type="match status" value="1"/>
</dbReference>
<dbReference type="EMBL" id="CP006644">
    <property type="protein sequence ID" value="AHE53516.1"/>
    <property type="molecule type" value="Genomic_DNA"/>
</dbReference>
<dbReference type="Pfam" id="PF01546">
    <property type="entry name" value="Peptidase_M20"/>
    <property type="match status" value="1"/>
</dbReference>
<feature type="domain" description="Peptidase M20 dimerisation" evidence="4">
    <location>
        <begin position="256"/>
        <end position="398"/>
    </location>
</feature>
<dbReference type="HOGENOM" id="CLU_029469_2_1_5"/>
<keyword evidence="3" id="KW-0378">Hydrolase</keyword>
<evidence type="ECO:0000259" key="4">
    <source>
        <dbReference type="Pfam" id="PF07687"/>
    </source>
</evidence>